<feature type="compositionally biased region" description="Basic and acidic residues" evidence="1">
    <location>
        <begin position="486"/>
        <end position="499"/>
    </location>
</feature>
<accession>A0AAU7C8P4</accession>
<evidence type="ECO:0000313" key="2">
    <source>
        <dbReference type="EMBL" id="XBH01352.1"/>
    </source>
</evidence>
<evidence type="ECO:0000256" key="1">
    <source>
        <dbReference type="SAM" id="MobiDB-lite"/>
    </source>
</evidence>
<organism evidence="2">
    <name type="scientific">Singulisphaera sp. Ch08</name>
    <dbReference type="NCBI Taxonomy" id="3120278"/>
    <lineage>
        <taxon>Bacteria</taxon>
        <taxon>Pseudomonadati</taxon>
        <taxon>Planctomycetota</taxon>
        <taxon>Planctomycetia</taxon>
        <taxon>Isosphaerales</taxon>
        <taxon>Isosphaeraceae</taxon>
        <taxon>Singulisphaera</taxon>
    </lineage>
</organism>
<dbReference type="EMBL" id="CP155447">
    <property type="protein sequence ID" value="XBH01352.1"/>
    <property type="molecule type" value="Genomic_DNA"/>
</dbReference>
<dbReference type="RefSeq" id="WP_406694051.1">
    <property type="nucleotide sequence ID" value="NZ_CP155447.1"/>
</dbReference>
<feature type="region of interest" description="Disordered" evidence="1">
    <location>
        <begin position="387"/>
        <end position="417"/>
    </location>
</feature>
<feature type="compositionally biased region" description="Basic and acidic residues" evidence="1">
    <location>
        <begin position="396"/>
        <end position="408"/>
    </location>
</feature>
<name>A0AAU7C8P4_9BACT</name>
<proteinExistence type="predicted"/>
<dbReference type="AlphaFoldDB" id="A0AAU7C8P4"/>
<feature type="region of interest" description="Disordered" evidence="1">
    <location>
        <begin position="205"/>
        <end position="230"/>
    </location>
</feature>
<feature type="region of interest" description="Disordered" evidence="1">
    <location>
        <begin position="478"/>
        <end position="499"/>
    </location>
</feature>
<protein>
    <submittedName>
        <fullName evidence="2">Uncharacterized protein</fullName>
    </submittedName>
</protein>
<reference evidence="2" key="1">
    <citation type="submission" date="2024-05" db="EMBL/GenBank/DDBJ databases">
        <title>Planctomycetes of the genus Singulisphaera possess chitinolytic capabilities.</title>
        <authorList>
            <person name="Ivanova A."/>
        </authorList>
    </citation>
    <scope>NUCLEOTIDE SEQUENCE</scope>
    <source>
        <strain evidence="2">Ch08T</strain>
    </source>
</reference>
<feature type="compositionally biased region" description="Low complexity" evidence="1">
    <location>
        <begin position="208"/>
        <end position="218"/>
    </location>
</feature>
<sequence>MTPSRRSKPSRAWQVEQLEDRALLTTIYGPAPASLEVTSAPSAPSAWWTSGFSGTTSEDRGQLALSPARPAGLTLAFSTNNMQLARSALPSMRTDVFDSVAMRDGSRDAYHVIEGRIDRIPGEPAGPPPPYFTIAIRGLPGSVPPGRGIIDFSRFRDDNREGGPPRFGSRPLLLVISPDSYWENGLVGKPNDSFSFAEIASFGDARSESSAATEPTTSEARERSQAPASPNLTILSAESSESAESAAGNLTIWVDGNAKAGDTSLSSLLLSLGEFEPGALFPQDDLPELTALLSSLLNEWLDESADLSLPLSDQFQQITKLDPLDESSLALTATLLTVSSAPQTGSGGPGSASTENALTEASLAAPPSWAGFVIGLDEAFEANRLATRRWPSTTRPQDEAKPSHEASEAARTVEQSAADKAIESLNQEQQPPPEDAVDHLFLPLPEDENQDTTGRENRWSTAARASLSLAIAPALWAERLGQVPSRHREPRNPDDRAAN</sequence>
<gene>
    <name evidence="2" type="ORF">V5E97_23700</name>
</gene>